<accession>A0A9R0YBS9</accession>
<dbReference type="OMA" id="DMINIEM"/>
<feature type="compositionally biased region" description="Polar residues" evidence="10">
    <location>
        <begin position="118"/>
        <end position="135"/>
    </location>
</feature>
<dbReference type="PANTHER" id="PTHR23155:SF1149">
    <property type="entry name" value="OS04G0620950 PROTEIN"/>
    <property type="match status" value="1"/>
</dbReference>
<comment type="similarity">
    <text evidence="1">Belongs to the disease resistance NB-LRR family.</text>
</comment>
<organism evidence="12 13">
    <name type="scientific">Triticum turgidum subsp. durum</name>
    <name type="common">Durum wheat</name>
    <name type="synonym">Triticum durum</name>
    <dbReference type="NCBI Taxonomy" id="4567"/>
    <lineage>
        <taxon>Eukaryota</taxon>
        <taxon>Viridiplantae</taxon>
        <taxon>Streptophyta</taxon>
        <taxon>Embryophyta</taxon>
        <taxon>Tracheophyta</taxon>
        <taxon>Spermatophyta</taxon>
        <taxon>Magnoliopsida</taxon>
        <taxon>Liliopsida</taxon>
        <taxon>Poales</taxon>
        <taxon>Poaceae</taxon>
        <taxon>BOP clade</taxon>
        <taxon>Pooideae</taxon>
        <taxon>Triticodae</taxon>
        <taxon>Triticeae</taxon>
        <taxon>Triticinae</taxon>
        <taxon>Triticum</taxon>
    </lineage>
</organism>
<dbReference type="InterPro" id="IPR003656">
    <property type="entry name" value="Znf_BED"/>
</dbReference>
<dbReference type="Gene3D" id="3.40.50.300">
    <property type="entry name" value="P-loop containing nucleotide triphosphate hydrolases"/>
    <property type="match status" value="1"/>
</dbReference>
<dbReference type="Pfam" id="PF00931">
    <property type="entry name" value="NB-ARC"/>
    <property type="match status" value="1"/>
</dbReference>
<dbReference type="GO" id="GO:0098542">
    <property type="term" value="P:defense response to other organism"/>
    <property type="evidence" value="ECO:0007669"/>
    <property type="project" value="TreeGrafter"/>
</dbReference>
<evidence type="ECO:0000313" key="13">
    <source>
        <dbReference type="Proteomes" id="UP000324705"/>
    </source>
</evidence>
<dbReference type="InterPro" id="IPR041118">
    <property type="entry name" value="Rx_N"/>
</dbReference>
<feature type="region of interest" description="Disordered" evidence="10">
    <location>
        <begin position="109"/>
        <end position="135"/>
    </location>
</feature>
<dbReference type="Pfam" id="PF23559">
    <property type="entry name" value="WHD_DRP"/>
    <property type="match status" value="1"/>
</dbReference>
<evidence type="ECO:0000259" key="11">
    <source>
        <dbReference type="PROSITE" id="PS50808"/>
    </source>
</evidence>
<dbReference type="Gene3D" id="1.20.5.4130">
    <property type="match status" value="1"/>
</dbReference>
<dbReference type="SMART" id="SM00614">
    <property type="entry name" value="ZnF_BED"/>
    <property type="match status" value="1"/>
</dbReference>
<dbReference type="Gramene" id="TRITD6Av1G224300.2">
    <property type="protein sequence ID" value="TRITD6Av1G224300.2"/>
    <property type="gene ID" value="TRITD6Av1G224300"/>
</dbReference>
<evidence type="ECO:0000256" key="9">
    <source>
        <dbReference type="PROSITE-ProRule" id="PRU00027"/>
    </source>
</evidence>
<dbReference type="SUPFAM" id="SSF52540">
    <property type="entry name" value="P-loop containing nucleoside triphosphate hydrolases"/>
    <property type="match status" value="1"/>
</dbReference>
<dbReference type="GO" id="GO:0008270">
    <property type="term" value="F:zinc ion binding"/>
    <property type="evidence" value="ECO:0007669"/>
    <property type="project" value="UniProtKB-KW"/>
</dbReference>
<dbReference type="InterPro" id="IPR042197">
    <property type="entry name" value="Apaf_helical"/>
</dbReference>
<evidence type="ECO:0000256" key="10">
    <source>
        <dbReference type="SAM" id="MobiDB-lite"/>
    </source>
</evidence>
<feature type="region of interest" description="Disordered" evidence="10">
    <location>
        <begin position="182"/>
        <end position="225"/>
    </location>
</feature>
<feature type="domain" description="BED-type" evidence="11">
    <location>
        <begin position="136"/>
        <end position="195"/>
    </location>
</feature>
<reference evidence="12 13" key="1">
    <citation type="submission" date="2017-09" db="EMBL/GenBank/DDBJ databases">
        <authorList>
            <consortium name="International Durum Wheat Genome Sequencing Consortium (IDWGSC)"/>
            <person name="Milanesi L."/>
        </authorList>
    </citation>
    <scope>NUCLEOTIDE SEQUENCE [LARGE SCALE GENOMIC DNA]</scope>
    <source>
        <strain evidence="13">cv. Svevo</strain>
    </source>
</reference>
<keyword evidence="13" id="KW-1185">Reference proteome</keyword>
<keyword evidence="2" id="KW-0433">Leucine-rich repeat</keyword>
<name>A0A9R0YBS9_TRITD</name>
<keyword evidence="4" id="KW-0677">Repeat</keyword>
<sequence length="611" mass="67558">MEAVEDATTLEAAIGWLADTILANLPAGGKLDSWIRQAGLGNDIGKLKTEVEAVEMVISAVQGRAAGNKPLARSLAAVKELLYHADDVVDELDCYRLQQQELQPETLLQTDGHGPLQTVETSTENADDVQSSSNGRLRSKEWVHFDIIDTAQNGGPSRARCKRCQMVLMCDTRNGTSVLRNHLKSKSCTKKRGPTDPSSSTADATTIPTHVATGNLSSRKRMRTTQESTNVAAANQNSWNKDTFPERIQDITSQLQGRRDAITGLLKILGPDSGGASSNHCHITISVARPRTSGLVQGKVYGRAAEKRSIKKSIEEHKSTQGVTVLPIVGIGGVGKTSLAQLVYNDPALERQFDHKIWIWVSNNFDEMRLTRDMLDYVSHETHDGLCSFPELQEVLKGHFKSKRVLLILDDVWEAMDDGRWNKLLAPSNSNGAAGNMIILTTRKPSIAKRRGTTGPINLHSLKNDDFWLLFKACAFGDQNYKEQESLNDLGHEIAKKLKGNPLAAQTAGPLLKEHLTVDHWSNILKTGGWKSLQQTGGIMSSLKLSYDELPYLVQQCCSYCSIFPYGYEFHAEELVHLWISQGFVKSDHSSNSLEEMGRYYLTYLVNLGLF</sequence>
<gene>
    <name evidence="12" type="ORF">TRITD_6Av1G224300</name>
</gene>
<evidence type="ECO:0000256" key="4">
    <source>
        <dbReference type="ARBA" id="ARBA00022737"/>
    </source>
</evidence>
<protein>
    <recommendedName>
        <fullName evidence="11">BED-type domain-containing protein</fullName>
    </recommendedName>
</protein>
<feature type="compositionally biased region" description="Low complexity" evidence="10">
    <location>
        <begin position="195"/>
        <end position="209"/>
    </location>
</feature>
<dbReference type="Proteomes" id="UP000324705">
    <property type="component" value="Chromosome 6A"/>
</dbReference>
<keyword evidence="5" id="KW-0547">Nucleotide-binding</keyword>
<dbReference type="GO" id="GO:0003677">
    <property type="term" value="F:DNA binding"/>
    <property type="evidence" value="ECO:0007669"/>
    <property type="project" value="InterPro"/>
</dbReference>
<evidence type="ECO:0000256" key="3">
    <source>
        <dbReference type="ARBA" id="ARBA00022723"/>
    </source>
</evidence>
<dbReference type="PANTHER" id="PTHR23155">
    <property type="entry name" value="DISEASE RESISTANCE PROTEIN RP"/>
    <property type="match status" value="1"/>
</dbReference>
<dbReference type="InterPro" id="IPR044974">
    <property type="entry name" value="Disease_R_plants"/>
</dbReference>
<evidence type="ECO:0000256" key="1">
    <source>
        <dbReference type="ARBA" id="ARBA00008894"/>
    </source>
</evidence>
<dbReference type="EMBL" id="LT934121">
    <property type="protein sequence ID" value="VAI51943.1"/>
    <property type="molecule type" value="Genomic_DNA"/>
</dbReference>
<keyword evidence="7" id="KW-0611">Plant defense</keyword>
<evidence type="ECO:0000256" key="8">
    <source>
        <dbReference type="ARBA" id="ARBA00022833"/>
    </source>
</evidence>
<keyword evidence="3" id="KW-0479">Metal-binding</keyword>
<evidence type="ECO:0000256" key="7">
    <source>
        <dbReference type="ARBA" id="ARBA00022821"/>
    </source>
</evidence>
<evidence type="ECO:0000313" key="12">
    <source>
        <dbReference type="EMBL" id="VAI51943.1"/>
    </source>
</evidence>
<evidence type="ECO:0000256" key="6">
    <source>
        <dbReference type="ARBA" id="ARBA00022771"/>
    </source>
</evidence>
<dbReference type="AlphaFoldDB" id="A0A9R0YBS9"/>
<keyword evidence="6 9" id="KW-0863">Zinc-finger</keyword>
<proteinExistence type="inferred from homology"/>
<dbReference type="InterPro" id="IPR002182">
    <property type="entry name" value="NB-ARC"/>
</dbReference>
<dbReference type="PROSITE" id="PS50808">
    <property type="entry name" value="ZF_BED"/>
    <property type="match status" value="1"/>
</dbReference>
<dbReference type="PRINTS" id="PR00364">
    <property type="entry name" value="DISEASERSIST"/>
</dbReference>
<feature type="compositionally biased region" description="Basic residues" evidence="10">
    <location>
        <begin position="182"/>
        <end position="192"/>
    </location>
</feature>
<dbReference type="InterPro" id="IPR058922">
    <property type="entry name" value="WHD_DRP"/>
</dbReference>
<keyword evidence="8" id="KW-0862">Zinc</keyword>
<dbReference type="InterPro" id="IPR027417">
    <property type="entry name" value="P-loop_NTPase"/>
</dbReference>
<evidence type="ECO:0000256" key="5">
    <source>
        <dbReference type="ARBA" id="ARBA00022741"/>
    </source>
</evidence>
<evidence type="ECO:0000256" key="2">
    <source>
        <dbReference type="ARBA" id="ARBA00022614"/>
    </source>
</evidence>
<dbReference type="Pfam" id="PF18052">
    <property type="entry name" value="Rx_N"/>
    <property type="match status" value="1"/>
</dbReference>
<dbReference type="Gene3D" id="1.10.8.430">
    <property type="entry name" value="Helical domain of apoptotic protease-activating factors"/>
    <property type="match status" value="1"/>
</dbReference>
<dbReference type="GO" id="GO:0043531">
    <property type="term" value="F:ADP binding"/>
    <property type="evidence" value="ECO:0007669"/>
    <property type="project" value="InterPro"/>
</dbReference>